<keyword evidence="10" id="KW-1185">Reference proteome</keyword>
<dbReference type="InterPro" id="IPR015947">
    <property type="entry name" value="PUA-like_sf"/>
</dbReference>
<dbReference type="HAMAP" id="MF_01080">
    <property type="entry name" value="TruB_bact"/>
    <property type="match status" value="1"/>
</dbReference>
<dbReference type="Pfam" id="PF09157">
    <property type="entry name" value="TruB-C_2"/>
    <property type="match status" value="1"/>
</dbReference>
<comment type="caution">
    <text evidence="9">The sequence shown here is derived from an EMBL/GenBank/DDBJ whole genome shotgun (WGS) entry which is preliminary data.</text>
</comment>
<feature type="active site" description="Nucleophile" evidence="5">
    <location>
        <position position="47"/>
    </location>
</feature>
<dbReference type="Pfam" id="PF01509">
    <property type="entry name" value="TruB_N"/>
    <property type="match status" value="1"/>
</dbReference>
<evidence type="ECO:0000313" key="9">
    <source>
        <dbReference type="EMBL" id="PPE72840.1"/>
    </source>
</evidence>
<dbReference type="Pfam" id="PF16198">
    <property type="entry name" value="TruB_C_2"/>
    <property type="match status" value="1"/>
</dbReference>
<dbReference type="CDD" id="cd02573">
    <property type="entry name" value="PseudoU_synth_EcTruB"/>
    <property type="match status" value="1"/>
</dbReference>
<evidence type="ECO:0000259" key="7">
    <source>
        <dbReference type="Pfam" id="PF09157"/>
    </source>
</evidence>
<gene>
    <name evidence="5" type="primary">truB</name>
    <name evidence="9" type="ORF">C3942_15545</name>
</gene>
<evidence type="ECO:0000259" key="8">
    <source>
        <dbReference type="Pfam" id="PF16198"/>
    </source>
</evidence>
<evidence type="ECO:0000256" key="3">
    <source>
        <dbReference type="ARBA" id="ARBA00022694"/>
    </source>
</evidence>
<dbReference type="Gene3D" id="3.30.2350.10">
    <property type="entry name" value="Pseudouridine synthase"/>
    <property type="match status" value="1"/>
</dbReference>
<comment type="catalytic activity">
    <reaction evidence="1 5">
        <text>uridine(55) in tRNA = pseudouridine(55) in tRNA</text>
        <dbReference type="Rhea" id="RHEA:42532"/>
        <dbReference type="Rhea" id="RHEA-COMP:10101"/>
        <dbReference type="Rhea" id="RHEA-COMP:10102"/>
        <dbReference type="ChEBI" id="CHEBI:65314"/>
        <dbReference type="ChEBI" id="CHEBI:65315"/>
        <dbReference type="EC" id="5.4.99.25"/>
    </reaction>
</comment>
<evidence type="ECO:0000256" key="5">
    <source>
        <dbReference type="HAMAP-Rule" id="MF_01080"/>
    </source>
</evidence>
<dbReference type="OrthoDB" id="9802309at2"/>
<evidence type="ECO:0000256" key="4">
    <source>
        <dbReference type="ARBA" id="ARBA00023235"/>
    </source>
</evidence>
<dbReference type="EC" id="5.4.99.25" evidence="5"/>
<dbReference type="GO" id="GO:0003723">
    <property type="term" value="F:RNA binding"/>
    <property type="evidence" value="ECO:0007669"/>
    <property type="project" value="InterPro"/>
</dbReference>
<dbReference type="InterPro" id="IPR020103">
    <property type="entry name" value="PsdUridine_synth_cat_dom_sf"/>
</dbReference>
<dbReference type="Gene3D" id="2.30.130.10">
    <property type="entry name" value="PUA domain"/>
    <property type="match status" value="1"/>
</dbReference>
<accession>A0A2S5TCV4</accession>
<name>A0A2S5TCV4_9GAMM</name>
<dbReference type="PANTHER" id="PTHR13767">
    <property type="entry name" value="TRNA-PSEUDOURIDINE SYNTHASE"/>
    <property type="match status" value="1"/>
</dbReference>
<dbReference type="AlphaFoldDB" id="A0A2S5TCV4"/>
<keyword evidence="4 5" id="KW-0413">Isomerase</keyword>
<dbReference type="GO" id="GO:0031119">
    <property type="term" value="P:tRNA pseudouridine synthesis"/>
    <property type="evidence" value="ECO:0007669"/>
    <property type="project" value="UniProtKB-UniRule"/>
</dbReference>
<dbReference type="GO" id="GO:0160148">
    <property type="term" value="F:tRNA pseudouridine(55) synthase activity"/>
    <property type="evidence" value="ECO:0007669"/>
    <property type="project" value="UniProtKB-EC"/>
</dbReference>
<reference evidence="9 10" key="1">
    <citation type="submission" date="2018-02" db="EMBL/GenBank/DDBJ databases">
        <title>Genome sequencing of Solimonas sp. HR-BB.</title>
        <authorList>
            <person name="Lee Y."/>
            <person name="Jeon C.O."/>
        </authorList>
    </citation>
    <scope>NUCLEOTIDE SEQUENCE [LARGE SCALE GENOMIC DNA]</scope>
    <source>
        <strain evidence="9 10">HR-BB</strain>
    </source>
</reference>
<dbReference type="CDD" id="cd21152">
    <property type="entry name" value="PUA_TruB_bacterial"/>
    <property type="match status" value="1"/>
</dbReference>
<dbReference type="GO" id="GO:1990481">
    <property type="term" value="P:mRNA pseudouridine synthesis"/>
    <property type="evidence" value="ECO:0007669"/>
    <property type="project" value="TreeGrafter"/>
</dbReference>
<evidence type="ECO:0000256" key="1">
    <source>
        <dbReference type="ARBA" id="ARBA00000385"/>
    </source>
</evidence>
<evidence type="ECO:0000313" key="10">
    <source>
        <dbReference type="Proteomes" id="UP000238220"/>
    </source>
</evidence>
<dbReference type="InterPro" id="IPR015240">
    <property type="entry name" value="tRNA_sdUridine_synth_fam1_C"/>
</dbReference>
<keyword evidence="3 5" id="KW-0819">tRNA processing</keyword>
<dbReference type="PANTHER" id="PTHR13767:SF2">
    <property type="entry name" value="PSEUDOURIDYLATE SYNTHASE TRUB1"/>
    <property type="match status" value="1"/>
</dbReference>
<protein>
    <recommendedName>
        <fullName evidence="5">tRNA pseudouridine synthase B</fullName>
        <ecNumber evidence="5">5.4.99.25</ecNumber>
    </recommendedName>
    <alternativeName>
        <fullName evidence="5">tRNA pseudouridine(55) synthase</fullName>
        <shortName evidence="5">Psi55 synthase</shortName>
    </alternativeName>
    <alternativeName>
        <fullName evidence="5">tRNA pseudouridylate synthase</fullName>
    </alternativeName>
    <alternativeName>
        <fullName evidence="5">tRNA-uridine isomerase</fullName>
    </alternativeName>
</protein>
<dbReference type="InterPro" id="IPR036974">
    <property type="entry name" value="PUA_sf"/>
</dbReference>
<dbReference type="NCBIfam" id="TIGR00431">
    <property type="entry name" value="TruB"/>
    <property type="match status" value="1"/>
</dbReference>
<dbReference type="InterPro" id="IPR014780">
    <property type="entry name" value="tRNA_psdUridine_synth_TruB"/>
</dbReference>
<evidence type="ECO:0000256" key="2">
    <source>
        <dbReference type="ARBA" id="ARBA00005642"/>
    </source>
</evidence>
<dbReference type="EMBL" id="PSNW01000009">
    <property type="protein sequence ID" value="PPE72840.1"/>
    <property type="molecule type" value="Genomic_DNA"/>
</dbReference>
<dbReference type="RefSeq" id="WP_104231283.1">
    <property type="nucleotide sequence ID" value="NZ_PSNW01000009.1"/>
</dbReference>
<feature type="domain" description="tRNA pseudouridylate synthase B C-terminal" evidence="8">
    <location>
        <begin position="181"/>
        <end position="240"/>
    </location>
</feature>
<dbReference type="SUPFAM" id="SSF55120">
    <property type="entry name" value="Pseudouridine synthase"/>
    <property type="match status" value="1"/>
</dbReference>
<comment type="function">
    <text evidence="5">Responsible for synthesis of pseudouridine from uracil-55 in the psi GC loop of transfer RNAs.</text>
</comment>
<evidence type="ECO:0000259" key="6">
    <source>
        <dbReference type="Pfam" id="PF01509"/>
    </source>
</evidence>
<dbReference type="Proteomes" id="UP000238220">
    <property type="component" value="Unassembled WGS sequence"/>
</dbReference>
<dbReference type="InterPro" id="IPR032819">
    <property type="entry name" value="TruB_C"/>
</dbReference>
<proteinExistence type="inferred from homology"/>
<organism evidence="9 10">
    <name type="scientific">Solimonas fluminis</name>
    <dbReference type="NCBI Taxonomy" id="2086571"/>
    <lineage>
        <taxon>Bacteria</taxon>
        <taxon>Pseudomonadati</taxon>
        <taxon>Pseudomonadota</taxon>
        <taxon>Gammaproteobacteria</taxon>
        <taxon>Nevskiales</taxon>
        <taxon>Nevskiaceae</taxon>
        <taxon>Solimonas</taxon>
    </lineage>
</organism>
<feature type="domain" description="tRNA pseudouridine synthase II TruB subfamily 1 C-terminal" evidence="7">
    <location>
        <begin position="244"/>
        <end position="298"/>
    </location>
</feature>
<comment type="similarity">
    <text evidence="2 5">Belongs to the pseudouridine synthase TruB family. Type 1 subfamily.</text>
</comment>
<dbReference type="InterPro" id="IPR002501">
    <property type="entry name" value="PsdUridine_synth_N"/>
</dbReference>
<dbReference type="SUPFAM" id="SSF88697">
    <property type="entry name" value="PUA domain-like"/>
    <property type="match status" value="1"/>
</dbReference>
<feature type="domain" description="Pseudouridine synthase II N-terminal" evidence="6">
    <location>
        <begin position="32"/>
        <end position="180"/>
    </location>
</feature>
<sequence length="307" mass="32903">MKPRIPRRQVHGILLFDKPLGLSSNDALQRVKRLFRAEKAGHTGSLDPLASGMLPICFGQATKLCGQLLESDKRYTARLRLGEKTVTGDAEGEIVARSDTAGLTREALEAAIPAFTGPITQVPPMYSALKHQGQRLYELAREGVEVERQPRTIIIHELRLTAFGGGECEIDVRCSKGTYIRTLAEDLAAAVGQCAHLVGLRRSAVDPFEGEPLSWEALEALAGQGEAALDACLLDAATAVRGWPQVRVEAARAHYLGRGQAVRVAGAPPQGRVAVLDEAGRLLCLAEVDADGLVAPRRWLAVPGAGQ</sequence>